<dbReference type="AlphaFoldDB" id="A0A517ZAG4"/>
<dbReference type="KEGG" id="mri:Mal4_38220"/>
<protein>
    <recommendedName>
        <fullName evidence="5">Secreted protein</fullName>
    </recommendedName>
</protein>
<evidence type="ECO:0000313" key="4">
    <source>
        <dbReference type="Proteomes" id="UP000320496"/>
    </source>
</evidence>
<evidence type="ECO:0000256" key="2">
    <source>
        <dbReference type="SAM" id="SignalP"/>
    </source>
</evidence>
<keyword evidence="4" id="KW-1185">Reference proteome</keyword>
<evidence type="ECO:0008006" key="5">
    <source>
        <dbReference type="Google" id="ProtNLM"/>
    </source>
</evidence>
<accession>A0A517ZAG4</accession>
<feature type="compositionally biased region" description="Pro residues" evidence="1">
    <location>
        <begin position="206"/>
        <end position="229"/>
    </location>
</feature>
<evidence type="ECO:0000313" key="3">
    <source>
        <dbReference type="EMBL" id="QDU39477.1"/>
    </source>
</evidence>
<feature type="region of interest" description="Disordered" evidence="1">
    <location>
        <begin position="402"/>
        <end position="422"/>
    </location>
</feature>
<feature type="region of interest" description="Disordered" evidence="1">
    <location>
        <begin position="166"/>
        <end position="250"/>
    </location>
</feature>
<dbReference type="OrthoDB" id="288200at2"/>
<feature type="signal peptide" evidence="2">
    <location>
        <begin position="1"/>
        <end position="21"/>
    </location>
</feature>
<dbReference type="EMBL" id="CP036275">
    <property type="protein sequence ID" value="QDU39477.1"/>
    <property type="molecule type" value="Genomic_DNA"/>
</dbReference>
<name>A0A517ZAG4_9PLAN</name>
<gene>
    <name evidence="3" type="ORF">Mal4_38220</name>
</gene>
<proteinExistence type="predicted"/>
<dbReference type="RefSeq" id="WP_145370657.1">
    <property type="nucleotide sequence ID" value="NZ_CP036275.1"/>
</dbReference>
<feature type="chain" id="PRO_5021980032" description="Secreted protein" evidence="2">
    <location>
        <begin position="22"/>
        <end position="499"/>
    </location>
</feature>
<evidence type="ECO:0000256" key="1">
    <source>
        <dbReference type="SAM" id="MobiDB-lite"/>
    </source>
</evidence>
<keyword evidence="2" id="KW-0732">Signal</keyword>
<organism evidence="3 4">
    <name type="scientific">Maioricimonas rarisocia</name>
    <dbReference type="NCBI Taxonomy" id="2528026"/>
    <lineage>
        <taxon>Bacteria</taxon>
        <taxon>Pseudomonadati</taxon>
        <taxon>Planctomycetota</taxon>
        <taxon>Planctomycetia</taxon>
        <taxon>Planctomycetales</taxon>
        <taxon>Planctomycetaceae</taxon>
        <taxon>Maioricimonas</taxon>
    </lineage>
</organism>
<sequence length="499" mass="52773" precursor="true">MRSRIACFALPVLLAATSAYGDSAPQTASSRSAGLSVEQKLQQPADIDLGSAETVTIGEVLDQIRERHGLRVQLYRGTAMLMSLCLDMSPGNAGNKPIEVHGGVVFSRSPARPSAYYLQDDVQYFPSASDTATVPAATSYSAPPTYAPAPTSGYVTGTGTSAQYTPASGYAPATTPANAPESNTPQYLAPTVSTPTSTAESIPATPVVPAPPTPEPVAPEPVTPEPATPESPAAESTETEESTDDEPVLPTLARSEREFRAYPVAATTLRGADLTVEGLLRAVIAQIPSPLDDEEFAALPVTYTHAYTWDLLIREEGVYVTTRAQANLHKVARVYRVPASGDFTPETLGEVVRRTIRPWSWRDQIDEVVNRIEIDIPPGAALPSITQLPTIDLASGSIVQTTSDGATPATQEKQDATANEPENAQASWLSIKAFGSLLSSGTIAAAHALINSLEMMHYADPPTATIEVLPGMLIISHSHSAHREIADLLEQIEAATGAE</sequence>
<reference evidence="3 4" key="1">
    <citation type="submission" date="2019-02" db="EMBL/GenBank/DDBJ databases">
        <title>Deep-cultivation of Planctomycetes and their phenomic and genomic characterization uncovers novel biology.</title>
        <authorList>
            <person name="Wiegand S."/>
            <person name="Jogler M."/>
            <person name="Boedeker C."/>
            <person name="Pinto D."/>
            <person name="Vollmers J."/>
            <person name="Rivas-Marin E."/>
            <person name="Kohn T."/>
            <person name="Peeters S.H."/>
            <person name="Heuer A."/>
            <person name="Rast P."/>
            <person name="Oberbeckmann S."/>
            <person name="Bunk B."/>
            <person name="Jeske O."/>
            <person name="Meyerdierks A."/>
            <person name="Storesund J.E."/>
            <person name="Kallscheuer N."/>
            <person name="Luecker S."/>
            <person name="Lage O.M."/>
            <person name="Pohl T."/>
            <person name="Merkel B.J."/>
            <person name="Hornburger P."/>
            <person name="Mueller R.-W."/>
            <person name="Bruemmer F."/>
            <person name="Labrenz M."/>
            <person name="Spormann A.M."/>
            <person name="Op den Camp H."/>
            <person name="Overmann J."/>
            <person name="Amann R."/>
            <person name="Jetten M.S.M."/>
            <person name="Mascher T."/>
            <person name="Medema M.H."/>
            <person name="Devos D.P."/>
            <person name="Kaster A.-K."/>
            <person name="Ovreas L."/>
            <person name="Rohde M."/>
            <person name="Galperin M.Y."/>
            <person name="Jogler C."/>
        </authorList>
    </citation>
    <scope>NUCLEOTIDE SEQUENCE [LARGE SCALE GENOMIC DNA]</scope>
    <source>
        <strain evidence="3 4">Mal4</strain>
    </source>
</reference>
<feature type="compositionally biased region" description="Acidic residues" evidence="1">
    <location>
        <begin position="237"/>
        <end position="247"/>
    </location>
</feature>
<feature type="compositionally biased region" description="Polar residues" evidence="1">
    <location>
        <begin position="175"/>
        <end position="200"/>
    </location>
</feature>
<dbReference type="Proteomes" id="UP000320496">
    <property type="component" value="Chromosome"/>
</dbReference>